<proteinExistence type="predicted"/>
<dbReference type="CDD" id="cd00075">
    <property type="entry name" value="HATPase"/>
    <property type="match status" value="1"/>
</dbReference>
<evidence type="ECO:0000256" key="2">
    <source>
        <dbReference type="ARBA" id="ARBA00012438"/>
    </source>
</evidence>
<keyword evidence="6 10" id="KW-0418">Kinase</keyword>
<evidence type="ECO:0000256" key="3">
    <source>
        <dbReference type="ARBA" id="ARBA00022553"/>
    </source>
</evidence>
<reference evidence="10" key="1">
    <citation type="journal article" date="2014" name="Int. J. Syst. Evol. Microbiol.">
        <title>Complete genome sequence of Corynebacterium casei LMG S-19264T (=DSM 44701T), isolated from a smear-ripened cheese.</title>
        <authorList>
            <consortium name="US DOE Joint Genome Institute (JGI-PGF)"/>
            <person name="Walter F."/>
            <person name="Albersmeier A."/>
            <person name="Kalinowski J."/>
            <person name="Ruckert C."/>
        </authorList>
    </citation>
    <scope>NUCLEOTIDE SEQUENCE</scope>
    <source>
        <strain evidence="10">KCTC 23430</strain>
    </source>
</reference>
<evidence type="ECO:0000256" key="4">
    <source>
        <dbReference type="ARBA" id="ARBA00022679"/>
    </source>
</evidence>
<comment type="caution">
    <text evidence="10">The sequence shown here is derived from an EMBL/GenBank/DDBJ whole genome shotgun (WGS) entry which is preliminary data.</text>
</comment>
<evidence type="ECO:0000259" key="9">
    <source>
        <dbReference type="PROSITE" id="PS50109"/>
    </source>
</evidence>
<evidence type="ECO:0000313" key="11">
    <source>
        <dbReference type="Proteomes" id="UP000644693"/>
    </source>
</evidence>
<dbReference type="InterPro" id="IPR003661">
    <property type="entry name" value="HisK_dim/P_dom"/>
</dbReference>
<comment type="catalytic activity">
    <reaction evidence="1">
        <text>ATP + protein L-histidine = ADP + protein N-phospho-L-histidine.</text>
        <dbReference type="EC" id="2.7.13.3"/>
    </reaction>
</comment>
<dbReference type="EMBL" id="BMYM01000001">
    <property type="protein sequence ID" value="GHD26684.1"/>
    <property type="molecule type" value="Genomic_DNA"/>
</dbReference>
<dbReference type="Gene3D" id="2.60.40.1190">
    <property type="match status" value="1"/>
</dbReference>
<reference evidence="10" key="2">
    <citation type="submission" date="2020-09" db="EMBL/GenBank/DDBJ databases">
        <authorList>
            <person name="Sun Q."/>
            <person name="Kim S."/>
        </authorList>
    </citation>
    <scope>NUCLEOTIDE SEQUENCE</scope>
    <source>
        <strain evidence="10">KCTC 23430</strain>
    </source>
</reference>
<evidence type="ECO:0000256" key="7">
    <source>
        <dbReference type="ARBA" id="ARBA00022989"/>
    </source>
</evidence>
<keyword evidence="3" id="KW-0597">Phosphoprotein</keyword>
<dbReference type="SMART" id="SM00387">
    <property type="entry name" value="HATPase_c"/>
    <property type="match status" value="1"/>
</dbReference>
<protein>
    <recommendedName>
        <fullName evidence="2">histidine kinase</fullName>
        <ecNumber evidence="2">2.7.13.3</ecNumber>
    </recommendedName>
</protein>
<keyword evidence="11" id="KW-1185">Reference proteome</keyword>
<dbReference type="InterPro" id="IPR050428">
    <property type="entry name" value="TCS_sensor_his_kinase"/>
</dbReference>
<dbReference type="SUPFAM" id="SSF55874">
    <property type="entry name" value="ATPase domain of HSP90 chaperone/DNA topoisomerase II/histidine kinase"/>
    <property type="match status" value="1"/>
</dbReference>
<sequence>MTLRRQLLLVSLLLLSLPWAGCQFIREIESGLRDGQEQALQATAETIAATLTDRDDLLYPDTLRLKDLPDARDSVYAWPTEQPVIVDGYAEGWPEQRFRQYGNSDSSLQLRYQAMARQGRLYLLFQVSDPEIVFHNPALSPQPNGDRLYLTTWVQGRRQSYVISTAAPGRIRAQYVDRALPGTDPNRIRGVWQDTAQGYNLELEMPISLLGERLGFYLVDVAFTGSGTRTLGNTTALDTAAPPWLIHSPPALEQWLQRFIAPGTDIALFDKGGQRLAQLGSDESSSAAGSGNTHWLLRQLYRWALPEENLAPRPTVDNRGKLADKTLEDPMAGYGGVASYGDAASGDRALLQAAAPLFANAAPMGALLVAQSSERYLSLTDAAFSTLVGYSLSAIAVSALGLLAYASLLSWRIRRLSQAAETALDSDGNIDRFPRSRAKDEIGDLSRRYAELLDRVADYNQYLRTLSSKLAHELRTPIAVIQSSLDNLAHPALNKEERATYRQRAQEGLARLSRILTAMSEAAGLEDSLQRPQRERIELNAFLEELVTAYAQIHSDRRFTLTLSEPIWIESNPDLLAQALDKLVANAVSFTQRGKTIELGAGVLNDRVAVTVTNPGPLLPEHLGSQIFEPMVSLRETAESNSIHLGLGLHVVRLITTALGGTSKADNREDGSGVQITLILPGPIDPT</sequence>
<evidence type="ECO:0000256" key="8">
    <source>
        <dbReference type="SAM" id="Phobius"/>
    </source>
</evidence>
<gene>
    <name evidence="10" type="ORF">GCM10007053_03910</name>
</gene>
<dbReference type="AlphaFoldDB" id="A0A918XE24"/>
<feature type="domain" description="Histidine kinase" evidence="9">
    <location>
        <begin position="469"/>
        <end position="684"/>
    </location>
</feature>
<dbReference type="Pfam" id="PF02518">
    <property type="entry name" value="HATPase_c"/>
    <property type="match status" value="1"/>
</dbReference>
<dbReference type="CDD" id="cd00082">
    <property type="entry name" value="HisKA"/>
    <property type="match status" value="1"/>
</dbReference>
<keyword evidence="8" id="KW-0472">Membrane</keyword>
<dbReference type="PANTHER" id="PTHR45436">
    <property type="entry name" value="SENSOR HISTIDINE KINASE YKOH"/>
    <property type="match status" value="1"/>
</dbReference>
<dbReference type="SUPFAM" id="SSF47384">
    <property type="entry name" value="Homodimeric domain of signal transducing histidine kinase"/>
    <property type="match status" value="1"/>
</dbReference>
<keyword evidence="5 8" id="KW-0812">Transmembrane</keyword>
<dbReference type="EC" id="2.7.13.3" evidence="2"/>
<dbReference type="GO" id="GO:0000155">
    <property type="term" value="F:phosphorelay sensor kinase activity"/>
    <property type="evidence" value="ECO:0007669"/>
    <property type="project" value="InterPro"/>
</dbReference>
<dbReference type="Gene3D" id="3.30.565.10">
    <property type="entry name" value="Histidine kinase-like ATPase, C-terminal domain"/>
    <property type="match status" value="1"/>
</dbReference>
<dbReference type="Gene3D" id="1.10.287.130">
    <property type="match status" value="1"/>
</dbReference>
<dbReference type="InterPro" id="IPR005467">
    <property type="entry name" value="His_kinase_dom"/>
</dbReference>
<dbReference type="SMART" id="SM00388">
    <property type="entry name" value="HisKA"/>
    <property type="match status" value="1"/>
</dbReference>
<dbReference type="InterPro" id="IPR036097">
    <property type="entry name" value="HisK_dim/P_sf"/>
</dbReference>
<dbReference type="InterPro" id="IPR003594">
    <property type="entry name" value="HATPase_dom"/>
</dbReference>
<dbReference type="PROSITE" id="PS50109">
    <property type="entry name" value="HIS_KIN"/>
    <property type="match status" value="1"/>
</dbReference>
<dbReference type="RefSeq" id="WP_189474662.1">
    <property type="nucleotide sequence ID" value="NZ_BMYM01000001.1"/>
</dbReference>
<dbReference type="Proteomes" id="UP000644693">
    <property type="component" value="Unassembled WGS sequence"/>
</dbReference>
<dbReference type="CDD" id="cd09622">
    <property type="entry name" value="CBM9_like_HisKa"/>
    <property type="match status" value="1"/>
</dbReference>
<dbReference type="Pfam" id="PF00512">
    <property type="entry name" value="HisKA"/>
    <property type="match status" value="1"/>
</dbReference>
<accession>A0A918XE24</accession>
<evidence type="ECO:0000313" key="10">
    <source>
        <dbReference type="EMBL" id="GHD26684.1"/>
    </source>
</evidence>
<dbReference type="InterPro" id="IPR036890">
    <property type="entry name" value="HATPase_C_sf"/>
</dbReference>
<evidence type="ECO:0000256" key="5">
    <source>
        <dbReference type="ARBA" id="ARBA00022692"/>
    </source>
</evidence>
<evidence type="ECO:0000256" key="1">
    <source>
        <dbReference type="ARBA" id="ARBA00000085"/>
    </source>
</evidence>
<evidence type="ECO:0000256" key="6">
    <source>
        <dbReference type="ARBA" id="ARBA00022777"/>
    </source>
</evidence>
<organism evidence="10 11">
    <name type="scientific">Parahalioglobus pacificus</name>
    <dbReference type="NCBI Taxonomy" id="930806"/>
    <lineage>
        <taxon>Bacteria</taxon>
        <taxon>Pseudomonadati</taxon>
        <taxon>Pseudomonadota</taxon>
        <taxon>Gammaproteobacteria</taxon>
        <taxon>Cellvibrionales</taxon>
        <taxon>Halieaceae</taxon>
        <taxon>Parahalioglobus</taxon>
    </lineage>
</organism>
<feature type="transmembrane region" description="Helical" evidence="8">
    <location>
        <begin position="387"/>
        <end position="408"/>
    </location>
</feature>
<name>A0A918XE24_9GAMM</name>
<keyword evidence="7 8" id="KW-1133">Transmembrane helix</keyword>
<keyword evidence="4" id="KW-0808">Transferase</keyword>
<dbReference type="PANTHER" id="PTHR45436:SF5">
    <property type="entry name" value="SENSOR HISTIDINE KINASE TRCS"/>
    <property type="match status" value="1"/>
</dbReference>